<organism evidence="7 8">
    <name type="scientific">Leptotrombidium deliense</name>
    <dbReference type="NCBI Taxonomy" id="299467"/>
    <lineage>
        <taxon>Eukaryota</taxon>
        <taxon>Metazoa</taxon>
        <taxon>Ecdysozoa</taxon>
        <taxon>Arthropoda</taxon>
        <taxon>Chelicerata</taxon>
        <taxon>Arachnida</taxon>
        <taxon>Acari</taxon>
        <taxon>Acariformes</taxon>
        <taxon>Trombidiformes</taxon>
        <taxon>Prostigmata</taxon>
        <taxon>Anystina</taxon>
        <taxon>Parasitengona</taxon>
        <taxon>Trombiculoidea</taxon>
        <taxon>Trombiculidae</taxon>
        <taxon>Leptotrombidium</taxon>
    </lineage>
</organism>
<dbReference type="InterPro" id="IPR043504">
    <property type="entry name" value="Peptidase_S1_PA_chymotrypsin"/>
</dbReference>
<dbReference type="PRINTS" id="PR00722">
    <property type="entry name" value="CHYMOTRYPSIN"/>
</dbReference>
<evidence type="ECO:0000313" key="8">
    <source>
        <dbReference type="Proteomes" id="UP000288716"/>
    </source>
</evidence>
<evidence type="ECO:0000256" key="5">
    <source>
        <dbReference type="RuleBase" id="RU363034"/>
    </source>
</evidence>
<dbReference type="SMART" id="SM00020">
    <property type="entry name" value="Tryp_SPc"/>
    <property type="match status" value="1"/>
</dbReference>
<evidence type="ECO:0000256" key="3">
    <source>
        <dbReference type="ARBA" id="ARBA00022825"/>
    </source>
</evidence>
<evidence type="ECO:0000259" key="6">
    <source>
        <dbReference type="PROSITE" id="PS50240"/>
    </source>
</evidence>
<dbReference type="InterPro" id="IPR033116">
    <property type="entry name" value="TRYPSIN_SER"/>
</dbReference>
<evidence type="ECO:0000256" key="1">
    <source>
        <dbReference type="ARBA" id="ARBA00022670"/>
    </source>
</evidence>
<proteinExistence type="predicted"/>
<keyword evidence="2 5" id="KW-0378">Hydrolase</keyword>
<sequence>ATANECGKSNPVRSKSKHYIDSPNNYIIGGRKAIPGEFPWQVAVKNFKTKYTFNFCGGVIWNSRYILTAAHCLLDCVDGKAKKPTRVQVCVGDYNLKSHDGENCANAVYWWTHEKYDVCSRKIKNDIGILKLKYPLYLPQLTDNGYGSTNIPCHPKHKPYHGMATISGWGRDNPNTKSSPDVLKALTVPIWTNRNCKRIWNVDESQICVGGDGVQSSCQGDSGGPLVYYDEKGRATVIGLTSYGPVGCLDKGVPTVFTRISYYLDWIYSITNSTKP</sequence>
<protein>
    <submittedName>
        <fullName evidence="7">Plasminogen activator sPA-like protein</fullName>
    </submittedName>
</protein>
<dbReference type="InterPro" id="IPR001254">
    <property type="entry name" value="Trypsin_dom"/>
</dbReference>
<comment type="caution">
    <text evidence="7">The sequence shown here is derived from an EMBL/GenBank/DDBJ whole genome shotgun (WGS) entry which is preliminary data.</text>
</comment>
<dbReference type="InterPro" id="IPR001314">
    <property type="entry name" value="Peptidase_S1A"/>
</dbReference>
<dbReference type="Gene3D" id="2.40.10.10">
    <property type="entry name" value="Trypsin-like serine proteases"/>
    <property type="match status" value="1"/>
</dbReference>
<dbReference type="CDD" id="cd00190">
    <property type="entry name" value="Tryp_SPc"/>
    <property type="match status" value="1"/>
</dbReference>
<dbReference type="AlphaFoldDB" id="A0A443S4D4"/>
<dbReference type="Proteomes" id="UP000288716">
    <property type="component" value="Unassembled WGS sequence"/>
</dbReference>
<dbReference type="STRING" id="299467.A0A443S4D4"/>
<dbReference type="InterPro" id="IPR018114">
    <property type="entry name" value="TRYPSIN_HIS"/>
</dbReference>
<dbReference type="EMBL" id="NCKV01008943">
    <property type="protein sequence ID" value="RWS22389.1"/>
    <property type="molecule type" value="Genomic_DNA"/>
</dbReference>
<dbReference type="InterPro" id="IPR009003">
    <property type="entry name" value="Peptidase_S1_PA"/>
</dbReference>
<name>A0A443S4D4_9ACAR</name>
<feature type="non-terminal residue" evidence="7">
    <location>
        <position position="1"/>
    </location>
</feature>
<dbReference type="OrthoDB" id="6512489at2759"/>
<dbReference type="PROSITE" id="PS00134">
    <property type="entry name" value="TRYPSIN_HIS"/>
    <property type="match status" value="1"/>
</dbReference>
<keyword evidence="8" id="KW-1185">Reference proteome</keyword>
<evidence type="ECO:0000256" key="4">
    <source>
        <dbReference type="ARBA" id="ARBA00023157"/>
    </source>
</evidence>
<dbReference type="PROSITE" id="PS00135">
    <property type="entry name" value="TRYPSIN_SER"/>
    <property type="match status" value="1"/>
</dbReference>
<keyword evidence="4" id="KW-1015">Disulfide bond</keyword>
<dbReference type="Pfam" id="PF00089">
    <property type="entry name" value="Trypsin"/>
    <property type="match status" value="1"/>
</dbReference>
<gene>
    <name evidence="7" type="ORF">B4U80_10686</name>
</gene>
<dbReference type="GO" id="GO:0006508">
    <property type="term" value="P:proteolysis"/>
    <property type="evidence" value="ECO:0007669"/>
    <property type="project" value="UniProtKB-KW"/>
</dbReference>
<keyword evidence="1 5" id="KW-0645">Protease</keyword>
<evidence type="ECO:0000256" key="2">
    <source>
        <dbReference type="ARBA" id="ARBA00022801"/>
    </source>
</evidence>
<feature type="domain" description="Peptidase S1" evidence="6">
    <location>
        <begin position="27"/>
        <end position="272"/>
    </location>
</feature>
<dbReference type="PANTHER" id="PTHR24250:SF50">
    <property type="entry name" value="PEPTIDASE S1 DOMAIN-CONTAINING PROTEIN"/>
    <property type="match status" value="1"/>
</dbReference>
<dbReference type="VEuPathDB" id="VectorBase:LDEU009651"/>
<keyword evidence="3 5" id="KW-0720">Serine protease</keyword>
<dbReference type="SUPFAM" id="SSF50494">
    <property type="entry name" value="Trypsin-like serine proteases"/>
    <property type="match status" value="1"/>
</dbReference>
<dbReference type="PROSITE" id="PS50240">
    <property type="entry name" value="TRYPSIN_DOM"/>
    <property type="match status" value="1"/>
</dbReference>
<accession>A0A443S4D4</accession>
<dbReference type="FunFam" id="2.40.10.10:FF:000036">
    <property type="entry name" value="Trypsin beta"/>
    <property type="match status" value="1"/>
</dbReference>
<dbReference type="GO" id="GO:0004252">
    <property type="term" value="F:serine-type endopeptidase activity"/>
    <property type="evidence" value="ECO:0007669"/>
    <property type="project" value="InterPro"/>
</dbReference>
<evidence type="ECO:0000313" key="7">
    <source>
        <dbReference type="EMBL" id="RWS22389.1"/>
    </source>
</evidence>
<reference evidence="7 8" key="1">
    <citation type="journal article" date="2018" name="Gigascience">
        <title>Genomes of trombidid mites reveal novel predicted allergens and laterally-transferred genes associated with secondary metabolism.</title>
        <authorList>
            <person name="Dong X."/>
            <person name="Chaisiri K."/>
            <person name="Xia D."/>
            <person name="Armstrong S.D."/>
            <person name="Fang Y."/>
            <person name="Donnelly M.J."/>
            <person name="Kadowaki T."/>
            <person name="McGarry J.W."/>
            <person name="Darby A.C."/>
            <person name="Makepeace B.L."/>
        </authorList>
    </citation>
    <scope>NUCLEOTIDE SEQUENCE [LARGE SCALE GENOMIC DNA]</scope>
    <source>
        <strain evidence="7">UoL-UT</strain>
    </source>
</reference>
<dbReference type="PANTHER" id="PTHR24250">
    <property type="entry name" value="CHYMOTRYPSIN-RELATED"/>
    <property type="match status" value="1"/>
</dbReference>